<keyword evidence="1" id="KW-0472">Membrane</keyword>
<dbReference type="EMBL" id="JBHUOP010000001">
    <property type="protein sequence ID" value="MFD2839153.1"/>
    <property type="molecule type" value="Genomic_DNA"/>
</dbReference>
<keyword evidence="1" id="KW-1133">Transmembrane helix</keyword>
<feature type="transmembrane region" description="Helical" evidence="1">
    <location>
        <begin position="178"/>
        <end position="197"/>
    </location>
</feature>
<reference evidence="3" key="1">
    <citation type="journal article" date="2019" name="Int. J. Syst. Evol. Microbiol.">
        <title>The Global Catalogue of Microorganisms (GCM) 10K type strain sequencing project: providing services to taxonomists for standard genome sequencing and annotation.</title>
        <authorList>
            <consortium name="The Broad Institute Genomics Platform"/>
            <consortium name="The Broad Institute Genome Sequencing Center for Infectious Disease"/>
            <person name="Wu L."/>
            <person name="Ma J."/>
        </authorList>
    </citation>
    <scope>NUCLEOTIDE SEQUENCE [LARGE SCALE GENOMIC DNA]</scope>
    <source>
        <strain evidence="3">KCTC 33576</strain>
    </source>
</reference>
<organism evidence="2 3">
    <name type="scientific">Populibacterium corticicola</name>
    <dbReference type="NCBI Taxonomy" id="1812826"/>
    <lineage>
        <taxon>Bacteria</taxon>
        <taxon>Bacillati</taxon>
        <taxon>Actinomycetota</taxon>
        <taxon>Actinomycetes</taxon>
        <taxon>Micrococcales</taxon>
        <taxon>Jonesiaceae</taxon>
        <taxon>Populibacterium</taxon>
    </lineage>
</organism>
<accession>A0ABW5XBU5</accession>
<comment type="caution">
    <text evidence="2">The sequence shown here is derived from an EMBL/GenBank/DDBJ whole genome shotgun (WGS) entry which is preliminary data.</text>
</comment>
<keyword evidence="1" id="KW-0812">Transmembrane</keyword>
<evidence type="ECO:0000313" key="2">
    <source>
        <dbReference type="EMBL" id="MFD2839153.1"/>
    </source>
</evidence>
<protein>
    <submittedName>
        <fullName evidence="2">Uncharacterized protein</fullName>
    </submittedName>
</protein>
<sequence length="237" mass="25337">MMNDALKVTRLHYIKREISFVVPIIIMALVVIVSILVALVMQRVGLNPDSTEWKEGFQNNGGAFWSFPGFFVYLGVQAIASTFPFGMALGTTRKAYAAGTALFFLLQAAYIAALGLVLFALERLTDGWFVSAYVFNVNMLGSGNVPILLWMIFTVAFFSLSIGGVFGALFVKAGTKGPMILAIALILAVAVLLVILAPQLGAIFRSLTFVRVGAGFLAIGVAAAVGQYLGLRSASVR</sequence>
<evidence type="ECO:0000256" key="1">
    <source>
        <dbReference type="SAM" id="Phobius"/>
    </source>
</evidence>
<evidence type="ECO:0000313" key="3">
    <source>
        <dbReference type="Proteomes" id="UP001597391"/>
    </source>
</evidence>
<name>A0ABW5XBU5_9MICO</name>
<keyword evidence="3" id="KW-1185">Reference proteome</keyword>
<feature type="transmembrane region" description="Helical" evidence="1">
    <location>
        <begin position="20"/>
        <end position="42"/>
    </location>
</feature>
<dbReference type="Proteomes" id="UP001597391">
    <property type="component" value="Unassembled WGS sequence"/>
</dbReference>
<feature type="transmembrane region" description="Helical" evidence="1">
    <location>
        <begin position="62"/>
        <end position="83"/>
    </location>
</feature>
<feature type="transmembrane region" description="Helical" evidence="1">
    <location>
        <begin position="209"/>
        <end position="231"/>
    </location>
</feature>
<gene>
    <name evidence="2" type="ORF">ACFSYH_01000</name>
</gene>
<feature type="transmembrane region" description="Helical" evidence="1">
    <location>
        <begin position="147"/>
        <end position="171"/>
    </location>
</feature>
<proteinExistence type="predicted"/>
<feature type="transmembrane region" description="Helical" evidence="1">
    <location>
        <begin position="95"/>
        <end position="121"/>
    </location>
</feature>